<feature type="domain" description="Glucose-1-phosphate adenylyltransferase/Bifunctional protein GlmU-like C-terminal hexapeptide" evidence="11">
    <location>
        <begin position="283"/>
        <end position="358"/>
    </location>
</feature>
<dbReference type="PROSITE" id="PS00810">
    <property type="entry name" value="ADP_GLC_PYROPHOSPH_3"/>
    <property type="match status" value="1"/>
</dbReference>
<dbReference type="EMBL" id="WMQE01000004">
    <property type="protein sequence ID" value="MTK20353.1"/>
    <property type="molecule type" value="Genomic_DNA"/>
</dbReference>
<dbReference type="Gene3D" id="2.160.10.10">
    <property type="entry name" value="Hexapeptide repeat proteins"/>
    <property type="match status" value="1"/>
</dbReference>
<dbReference type="InterPro" id="IPR011831">
    <property type="entry name" value="ADP-Glc_PPase"/>
</dbReference>
<keyword evidence="8 9" id="KW-0119">Carbohydrate metabolism</keyword>
<keyword evidence="3 9" id="KW-0808">Transferase</keyword>
<dbReference type="GO" id="GO:0005978">
    <property type="term" value="P:glycogen biosynthetic process"/>
    <property type="evidence" value="ECO:0007669"/>
    <property type="project" value="UniProtKB-UniRule"/>
</dbReference>
<dbReference type="InterPro" id="IPR023049">
    <property type="entry name" value="GlgC_bac"/>
</dbReference>
<evidence type="ECO:0000259" key="11">
    <source>
        <dbReference type="Pfam" id="PF24894"/>
    </source>
</evidence>
<dbReference type="PANTHER" id="PTHR43523">
    <property type="entry name" value="GLUCOSE-1-PHOSPHATE ADENYLYLTRANSFERASE-RELATED"/>
    <property type="match status" value="1"/>
</dbReference>
<dbReference type="InterPro" id="IPR029044">
    <property type="entry name" value="Nucleotide-diphossugar_trans"/>
</dbReference>
<evidence type="ECO:0000256" key="4">
    <source>
        <dbReference type="ARBA" id="ARBA00022695"/>
    </source>
</evidence>
<evidence type="ECO:0000256" key="1">
    <source>
        <dbReference type="ARBA" id="ARBA00010443"/>
    </source>
</evidence>
<dbReference type="NCBIfam" id="TIGR02091">
    <property type="entry name" value="glgC"/>
    <property type="match status" value="1"/>
</dbReference>
<dbReference type="Pfam" id="PF00483">
    <property type="entry name" value="NTP_transferase"/>
    <property type="match status" value="1"/>
</dbReference>
<proteinExistence type="inferred from homology"/>
<feature type="binding site" evidence="9">
    <location>
        <position position="162"/>
    </location>
    <ligand>
        <name>alpha-D-glucose 1-phosphate</name>
        <dbReference type="ChEBI" id="CHEBI:58601"/>
    </ligand>
</feature>
<dbReference type="CDD" id="cd02508">
    <property type="entry name" value="ADP_Glucose_PP"/>
    <property type="match status" value="1"/>
</dbReference>
<keyword evidence="6 9" id="KW-0067">ATP-binding</keyword>
<dbReference type="GO" id="GO:0008878">
    <property type="term" value="F:glucose-1-phosphate adenylyltransferase activity"/>
    <property type="evidence" value="ECO:0007669"/>
    <property type="project" value="UniProtKB-UniRule"/>
</dbReference>
<dbReference type="EC" id="2.7.7.27" evidence="9"/>
<dbReference type="PANTHER" id="PTHR43523:SF2">
    <property type="entry name" value="GLUCOSE-1-PHOSPHATE ADENYLYLTRANSFERASE"/>
    <property type="match status" value="1"/>
</dbReference>
<evidence type="ECO:0000313" key="13">
    <source>
        <dbReference type="Proteomes" id="UP000487649"/>
    </source>
</evidence>
<feature type="binding site" evidence="9">
    <location>
        <begin position="177"/>
        <end position="178"/>
    </location>
    <ligand>
        <name>alpha-D-glucose 1-phosphate</name>
        <dbReference type="ChEBI" id="CHEBI:58601"/>
    </ligand>
</feature>
<dbReference type="Proteomes" id="UP000487649">
    <property type="component" value="Unassembled WGS sequence"/>
</dbReference>
<gene>
    <name evidence="9" type="primary">glgC</name>
    <name evidence="12" type="ORF">GMA92_02725</name>
</gene>
<dbReference type="SUPFAM" id="SSF51161">
    <property type="entry name" value="Trimeric LpxA-like enzymes"/>
    <property type="match status" value="1"/>
</dbReference>
<dbReference type="HAMAP" id="MF_00624">
    <property type="entry name" value="GlgC"/>
    <property type="match status" value="1"/>
</dbReference>
<keyword evidence="4 9" id="KW-0548">Nucleotidyltransferase</keyword>
<dbReference type="RefSeq" id="WP_006785699.1">
    <property type="nucleotide sequence ID" value="NZ_CABJBH010000007.1"/>
</dbReference>
<name>A0A173T4Y3_9FIRM</name>
<dbReference type="InterPro" id="IPR011004">
    <property type="entry name" value="Trimer_LpxA-like_sf"/>
</dbReference>
<feature type="site" description="Could play a key role in the communication between the regulatory and the substrate sites" evidence="9">
    <location>
        <position position="96"/>
    </location>
</feature>
<feature type="domain" description="Nucleotidyl transferase" evidence="10">
    <location>
        <begin position="5"/>
        <end position="253"/>
    </location>
</feature>
<dbReference type="InterPro" id="IPR056818">
    <property type="entry name" value="GlmU/GlgC-like_hexapep"/>
</dbReference>
<comment type="subunit">
    <text evidence="9">Homotetramer.</text>
</comment>
<feature type="binding site" evidence="9">
    <location>
        <position position="188"/>
    </location>
    <ligand>
        <name>alpha-D-glucose 1-phosphate</name>
        <dbReference type="ChEBI" id="CHEBI:58601"/>
    </ligand>
</feature>
<organism evidence="12 13">
    <name type="scientific">Turicibacter sanguinis</name>
    <dbReference type="NCBI Taxonomy" id="154288"/>
    <lineage>
        <taxon>Bacteria</taxon>
        <taxon>Bacillati</taxon>
        <taxon>Bacillota</taxon>
        <taxon>Erysipelotrichia</taxon>
        <taxon>Erysipelotrichales</taxon>
        <taxon>Turicibacteraceae</taxon>
        <taxon>Turicibacter</taxon>
    </lineage>
</organism>
<evidence type="ECO:0000259" key="10">
    <source>
        <dbReference type="Pfam" id="PF00483"/>
    </source>
</evidence>
<dbReference type="AlphaFoldDB" id="A0A173T4Y3"/>
<keyword evidence="5 9" id="KW-0547">Nucleotide-binding</keyword>
<dbReference type="NCBIfam" id="NF003670">
    <property type="entry name" value="PRK05293.1"/>
    <property type="match status" value="1"/>
</dbReference>
<comment type="similarity">
    <text evidence="1 9">Belongs to the bacterial/plant glucose-1-phosphate adenylyltransferase family.</text>
</comment>
<protein>
    <recommendedName>
        <fullName evidence="9">Glucose-1-phosphate adenylyltransferase</fullName>
        <ecNumber evidence="9">2.7.7.27</ecNumber>
    </recommendedName>
    <alternativeName>
        <fullName evidence="9">ADP-glucose pyrophosphorylase</fullName>
        <shortName evidence="9">ADPGlc PPase</shortName>
    </alternativeName>
    <alternativeName>
        <fullName evidence="9">ADP-glucose synthase</fullName>
    </alternativeName>
</protein>
<feature type="site" description="Could play a key role in the communication between the regulatory and the substrate sites" evidence="9">
    <location>
        <position position="57"/>
    </location>
</feature>
<evidence type="ECO:0000256" key="5">
    <source>
        <dbReference type="ARBA" id="ARBA00022741"/>
    </source>
</evidence>
<evidence type="ECO:0000256" key="9">
    <source>
        <dbReference type="HAMAP-Rule" id="MF_00624"/>
    </source>
</evidence>
<keyword evidence="2 9" id="KW-0321">Glycogen metabolism</keyword>
<dbReference type="GeneID" id="60059107"/>
<accession>A0A173T4Y3</accession>
<evidence type="ECO:0000256" key="7">
    <source>
        <dbReference type="ARBA" id="ARBA00023056"/>
    </source>
</evidence>
<dbReference type="CDD" id="cd04651">
    <property type="entry name" value="LbH_G1P_AT_C"/>
    <property type="match status" value="1"/>
</dbReference>
<evidence type="ECO:0000256" key="8">
    <source>
        <dbReference type="ARBA" id="ARBA00023277"/>
    </source>
</evidence>
<evidence type="ECO:0000256" key="2">
    <source>
        <dbReference type="ARBA" id="ARBA00022600"/>
    </source>
</evidence>
<reference evidence="12 13" key="1">
    <citation type="journal article" date="2019" name="Nat. Med.">
        <title>A library of human gut bacterial isolates paired with longitudinal multiomics data enables mechanistic microbiome research.</title>
        <authorList>
            <person name="Poyet M."/>
            <person name="Groussin M."/>
            <person name="Gibbons S.M."/>
            <person name="Avila-Pacheco J."/>
            <person name="Jiang X."/>
            <person name="Kearney S.M."/>
            <person name="Perrotta A.R."/>
            <person name="Berdy B."/>
            <person name="Zhao S."/>
            <person name="Lieberman T.D."/>
            <person name="Swanson P.K."/>
            <person name="Smith M."/>
            <person name="Roesemann S."/>
            <person name="Alexander J.E."/>
            <person name="Rich S.A."/>
            <person name="Livny J."/>
            <person name="Vlamakis H."/>
            <person name="Clish C."/>
            <person name="Bullock K."/>
            <person name="Deik A."/>
            <person name="Scott J."/>
            <person name="Pierce K.A."/>
            <person name="Xavier R.J."/>
            <person name="Alm E.J."/>
        </authorList>
    </citation>
    <scope>NUCLEOTIDE SEQUENCE [LARGE SCALE GENOMIC DNA]</scope>
    <source>
        <strain evidence="12 13">BIOML-A198</strain>
    </source>
</reference>
<comment type="pathway">
    <text evidence="9">Glycan biosynthesis; glycogen biosynthesis.</text>
</comment>
<keyword evidence="7 9" id="KW-0320">Glycogen biosynthesis</keyword>
<comment type="caution">
    <text evidence="12">The sequence shown here is derived from an EMBL/GenBank/DDBJ whole genome shotgun (WGS) entry which is preliminary data.</text>
</comment>
<comment type="function">
    <text evidence="9">Involved in the biosynthesis of ADP-glucose, a building block required for the elongation reactions to produce glycogen. Catalyzes the reaction between ATP and alpha-D-glucose 1-phosphate (G1P) to produce pyrophosphate and ADP-Glc.</text>
</comment>
<dbReference type="PROSITE" id="PS00809">
    <property type="entry name" value="ADP_GLC_PYROPHOSPH_2"/>
    <property type="match status" value="1"/>
</dbReference>
<sequence>MKTLAMILAGGRGSRLDILSLGRAKPSVPFAGKFRIIDFVLSNCSNSEIYDIGILTQYLPLSLNEHIGVGQAWDFDRKNTGVTLLQPCEGLSSDEWYTGTADAVYQNISYIKRKNPDYVLILSGDHIYKMDYRPLIDQHIKTGADVTVCAQEVDIREASRFGILTDDENGRIIEFEEKPAEPKSNLASMGIYVFTTDVLINTLQELKKTGLDFGGDVIPHLIHHGNVYSYRFNSYWKDVGTYESYLESNLELTTTVDKIQLDMYDKDWVIHTRSEEKPTAKFGSKAQVCQSLISNGSIIAGSVTKCVISPGVHIHPNAIVRNSVIMNDTVIEEGCIIDGAIIDKNVVIGKGSIIGRGKVHCPNEEKPNVLSSGLNVIGKGVCIPEGTIIERNVRIFPHAEANDFNEQIITCGRTIRPSKEA</sequence>
<comment type="catalytic activity">
    <reaction evidence="9">
        <text>alpha-D-glucose 1-phosphate + ATP + H(+) = ADP-alpha-D-glucose + diphosphate</text>
        <dbReference type="Rhea" id="RHEA:12120"/>
        <dbReference type="ChEBI" id="CHEBI:15378"/>
        <dbReference type="ChEBI" id="CHEBI:30616"/>
        <dbReference type="ChEBI" id="CHEBI:33019"/>
        <dbReference type="ChEBI" id="CHEBI:57498"/>
        <dbReference type="ChEBI" id="CHEBI:58601"/>
        <dbReference type="EC" id="2.7.7.27"/>
    </reaction>
</comment>
<dbReference type="InterPro" id="IPR005836">
    <property type="entry name" value="ADP_Glu_pyroP_CS"/>
</dbReference>
<evidence type="ECO:0000256" key="6">
    <source>
        <dbReference type="ARBA" id="ARBA00022840"/>
    </source>
</evidence>
<evidence type="ECO:0000256" key="3">
    <source>
        <dbReference type="ARBA" id="ARBA00022679"/>
    </source>
</evidence>
<dbReference type="OrthoDB" id="9801810at2"/>
<feature type="binding site" evidence="9">
    <location>
        <position position="97"/>
    </location>
    <ligand>
        <name>alpha-D-glucose 1-phosphate</name>
        <dbReference type="ChEBI" id="CHEBI:58601"/>
    </ligand>
</feature>
<dbReference type="GO" id="GO:0005524">
    <property type="term" value="F:ATP binding"/>
    <property type="evidence" value="ECO:0007669"/>
    <property type="project" value="UniProtKB-KW"/>
</dbReference>
<dbReference type="InterPro" id="IPR005835">
    <property type="entry name" value="NTP_transferase_dom"/>
</dbReference>
<dbReference type="Pfam" id="PF24894">
    <property type="entry name" value="Hexapep_GlmU"/>
    <property type="match status" value="1"/>
</dbReference>
<dbReference type="Gene3D" id="3.90.550.10">
    <property type="entry name" value="Spore Coat Polysaccharide Biosynthesis Protein SpsA, Chain A"/>
    <property type="match status" value="1"/>
</dbReference>
<dbReference type="SUPFAM" id="SSF53448">
    <property type="entry name" value="Nucleotide-diphospho-sugar transferases"/>
    <property type="match status" value="1"/>
</dbReference>
<evidence type="ECO:0000313" key="12">
    <source>
        <dbReference type="EMBL" id="MTK20353.1"/>
    </source>
</evidence>